<name>A0A2X4EGP9_MICLC</name>
<dbReference type="EMBL" id="LS483396">
    <property type="protein sequence ID" value="SQG48255.1"/>
    <property type="molecule type" value="Genomic_DNA"/>
</dbReference>
<gene>
    <name evidence="1" type="ORF">NCTC2665_01030</name>
</gene>
<dbReference type="Proteomes" id="UP000248985">
    <property type="component" value="Chromosome 1"/>
</dbReference>
<accession>A0A2X4EGP9</accession>
<evidence type="ECO:0000313" key="1">
    <source>
        <dbReference type="EMBL" id="SQG48255.1"/>
    </source>
</evidence>
<reference evidence="1 2" key="1">
    <citation type="submission" date="2018-06" db="EMBL/GenBank/DDBJ databases">
        <authorList>
            <consortium name="Pathogen Informatics"/>
            <person name="Doyle S."/>
        </authorList>
    </citation>
    <scope>NUCLEOTIDE SEQUENCE [LARGE SCALE GENOMIC DNA]</scope>
    <source>
        <strain evidence="1 2">NCTC2665</strain>
    </source>
</reference>
<sequence length="53" mass="5497">MGRLARVALVVGAAAAAYGARLWRENSAGKDVWATATDDLPEDADGVEPAPED</sequence>
<dbReference type="GeneID" id="93345493"/>
<evidence type="ECO:0000313" key="2">
    <source>
        <dbReference type="Proteomes" id="UP000248985"/>
    </source>
</evidence>
<dbReference type="RefSeq" id="WP_010079767.1">
    <property type="nucleotide sequence ID" value="NC_012803.1"/>
</dbReference>
<proteinExistence type="predicted"/>
<dbReference type="AlphaFoldDB" id="A0A2X4EGP9"/>
<protein>
    <submittedName>
        <fullName evidence="1">Uncharacterized protein</fullName>
    </submittedName>
</protein>
<organism evidence="1 2">
    <name type="scientific">Micrococcus luteus (strain ATCC 4698 / DSM 20030 / JCM 1464 / CCM 169 / CCUG 5858 / IAM 1056 / NBRC 3333 / NCIMB 9278 / NCTC 2665 / VKM Ac-2230)</name>
    <name type="common">Micrococcus lysodeikticus</name>
    <dbReference type="NCBI Taxonomy" id="465515"/>
    <lineage>
        <taxon>Bacteria</taxon>
        <taxon>Bacillati</taxon>
        <taxon>Actinomycetota</taxon>
        <taxon>Actinomycetes</taxon>
        <taxon>Micrococcales</taxon>
        <taxon>Micrococcaceae</taxon>
        <taxon>Micrococcus</taxon>
    </lineage>
</organism>